<evidence type="ECO:0000313" key="3">
    <source>
        <dbReference type="EMBL" id="CAE0607852.1"/>
    </source>
</evidence>
<organism evidence="3">
    <name type="scientific">Picocystis salinarum</name>
    <dbReference type="NCBI Taxonomy" id="88271"/>
    <lineage>
        <taxon>Eukaryota</taxon>
        <taxon>Viridiplantae</taxon>
        <taxon>Chlorophyta</taxon>
        <taxon>Picocystophyceae</taxon>
        <taxon>Picocystales</taxon>
        <taxon>Picocystaceae</taxon>
        <taxon>Picocystis</taxon>
    </lineage>
</organism>
<feature type="domain" description="Methyltransferase" evidence="2">
    <location>
        <begin position="91"/>
        <end position="329"/>
    </location>
</feature>
<dbReference type="SUPFAM" id="SSF53335">
    <property type="entry name" value="S-adenosyl-L-methionine-dependent methyltransferases"/>
    <property type="match status" value="1"/>
</dbReference>
<gene>
    <name evidence="3" type="ORF">PSAL00342_LOCUS1669</name>
</gene>
<feature type="coiled-coil region" evidence="1">
    <location>
        <begin position="90"/>
        <end position="117"/>
    </location>
</feature>
<dbReference type="AlphaFoldDB" id="A0A7S3XCQ9"/>
<dbReference type="Pfam" id="PF13383">
    <property type="entry name" value="Methyltransf_22"/>
    <property type="match status" value="1"/>
</dbReference>
<evidence type="ECO:0000256" key="1">
    <source>
        <dbReference type="SAM" id="Coils"/>
    </source>
</evidence>
<proteinExistence type="predicted"/>
<protein>
    <recommendedName>
        <fullName evidence="2">Methyltransferase domain-containing protein</fullName>
    </recommendedName>
</protein>
<dbReference type="InterPro" id="IPR029063">
    <property type="entry name" value="SAM-dependent_MTases_sf"/>
</dbReference>
<evidence type="ECO:0000259" key="2">
    <source>
        <dbReference type="Pfam" id="PF13383"/>
    </source>
</evidence>
<dbReference type="PANTHER" id="PTHR32026">
    <property type="entry name" value="METHYLTRANSFERASE-LIKE PROTEIN 24"/>
    <property type="match status" value="1"/>
</dbReference>
<dbReference type="InterPro" id="IPR026913">
    <property type="entry name" value="METTL24"/>
</dbReference>
<reference evidence="3" key="1">
    <citation type="submission" date="2021-01" db="EMBL/GenBank/DDBJ databases">
        <authorList>
            <person name="Corre E."/>
            <person name="Pelletier E."/>
            <person name="Niang G."/>
            <person name="Scheremetjew M."/>
            <person name="Finn R."/>
            <person name="Kale V."/>
            <person name="Holt S."/>
            <person name="Cochrane G."/>
            <person name="Meng A."/>
            <person name="Brown T."/>
            <person name="Cohen L."/>
        </authorList>
    </citation>
    <scope>NUCLEOTIDE SEQUENCE</scope>
    <source>
        <strain evidence="3">CCMP1897</strain>
    </source>
</reference>
<dbReference type="PANTHER" id="PTHR32026:SF27">
    <property type="entry name" value="METHYLTRANSFERASE FKBM DOMAIN-CONTAINING PROTEIN-RELATED"/>
    <property type="match status" value="1"/>
</dbReference>
<accession>A0A7S3XCQ9</accession>
<dbReference type="EMBL" id="HBIS01001880">
    <property type="protein sequence ID" value="CAE0607852.1"/>
    <property type="molecule type" value="Transcribed_RNA"/>
</dbReference>
<dbReference type="InterPro" id="IPR025714">
    <property type="entry name" value="Methyltranfer_dom"/>
</dbReference>
<sequence>MGIEHRGLLKSRSDMNAWSSTRLTFVLQSSIGATQLRVILQVLLFWFYTKGQASARITKSDRVAAHILKSERANVSFGLRNMDSQCSFSLKQKFRKYAEYLQALERLEEDRKSVVHRWDGKRAYDFYEPEWVCESEVRVGPAEVNVGDGPKFVCGVEYLKEESDCLVYSIGSSYNFIFEEGMHKHAPNCELHIFDGTVNLTRRALPPELEENGFRFHNWNLQIHGGTDANGFPSKTLEDTLETLAHVGKTIHVFKIDCEGCEYSVLPRLADMVTEGTIRVGQIQVEMHGADAPKIQTLFQVLRRAGFMIFHKERNHWGCNGFKCVEYALVGHEMASSSFLQHSCCGKHMHNAGVQTYRNAA</sequence>
<keyword evidence="1" id="KW-0175">Coiled coil</keyword>
<name>A0A7S3XCQ9_9CHLO</name>